<evidence type="ECO:0000256" key="4">
    <source>
        <dbReference type="PIRSR" id="PIRSR001220-2"/>
    </source>
</evidence>
<protein>
    <submittedName>
        <fullName evidence="9">Putative L-asparaginase</fullName>
    </submittedName>
</protein>
<dbReference type="GO" id="GO:0006528">
    <property type="term" value="P:asparagine metabolic process"/>
    <property type="evidence" value="ECO:0007669"/>
    <property type="project" value="InterPro"/>
</dbReference>
<dbReference type="AlphaFoldDB" id="A0A8J3CLD1"/>
<dbReference type="PIRSF" id="PIRSF001220">
    <property type="entry name" value="L-ASNase_gatD"/>
    <property type="match status" value="1"/>
</dbReference>
<dbReference type="SUPFAM" id="SSF53774">
    <property type="entry name" value="Glutaminase/Asparaginase"/>
    <property type="match status" value="1"/>
</dbReference>
<organism evidence="9 10">
    <name type="scientific">Formosimonas limnophila</name>
    <dbReference type="NCBI Taxonomy" id="1384487"/>
    <lineage>
        <taxon>Bacteria</taxon>
        <taxon>Pseudomonadati</taxon>
        <taxon>Pseudomonadota</taxon>
        <taxon>Betaproteobacteria</taxon>
        <taxon>Burkholderiales</taxon>
        <taxon>Burkholderiaceae</taxon>
        <taxon>Formosimonas</taxon>
    </lineage>
</organism>
<gene>
    <name evidence="9" type="primary">asnB</name>
    <name evidence="9" type="ORF">GCM10009007_12660</name>
</gene>
<evidence type="ECO:0000256" key="6">
    <source>
        <dbReference type="PROSITE-ProRule" id="PRU10100"/>
    </source>
</evidence>
<dbReference type="InterPro" id="IPR027475">
    <property type="entry name" value="Asparaginase/glutaminase_AS2"/>
</dbReference>
<dbReference type="PROSITE" id="PS00917">
    <property type="entry name" value="ASN_GLN_ASE_2"/>
    <property type="match status" value="1"/>
</dbReference>
<feature type="binding site" evidence="4">
    <location>
        <begin position="88"/>
        <end position="89"/>
    </location>
    <ligand>
        <name>substrate</name>
    </ligand>
</feature>
<feature type="domain" description="Asparaginase/glutaminase C-terminal" evidence="8">
    <location>
        <begin position="218"/>
        <end position="322"/>
    </location>
</feature>
<feature type="active site" evidence="5">
    <location>
        <position position="12"/>
    </location>
</feature>
<dbReference type="FunFam" id="3.40.50.1170:FF:000001">
    <property type="entry name" value="L-asparaginase 2"/>
    <property type="match status" value="1"/>
</dbReference>
<dbReference type="PRINTS" id="PR00139">
    <property type="entry name" value="ASNGLNASE"/>
</dbReference>
<evidence type="ECO:0000256" key="1">
    <source>
        <dbReference type="ARBA" id="ARBA00010518"/>
    </source>
</evidence>
<evidence type="ECO:0000259" key="7">
    <source>
        <dbReference type="Pfam" id="PF00710"/>
    </source>
</evidence>
<comment type="caution">
    <text evidence="9">The sequence shown here is derived from an EMBL/GenBank/DDBJ whole genome shotgun (WGS) entry which is preliminary data.</text>
</comment>
<dbReference type="InterPro" id="IPR004550">
    <property type="entry name" value="AsnASE_II"/>
</dbReference>
<feature type="active site" evidence="6">
    <location>
        <position position="88"/>
    </location>
</feature>
<feature type="binding site" evidence="4">
    <location>
        <position position="55"/>
    </location>
    <ligand>
        <name>substrate</name>
    </ligand>
</feature>
<reference evidence="9" key="2">
    <citation type="submission" date="2020-09" db="EMBL/GenBank/DDBJ databases">
        <authorList>
            <person name="Sun Q."/>
            <person name="Kim S."/>
        </authorList>
    </citation>
    <scope>NUCLEOTIDE SEQUENCE</scope>
    <source>
        <strain evidence="9">KCTC 32501</strain>
    </source>
</reference>
<name>A0A8J3CLD1_9BURK</name>
<dbReference type="InterPro" id="IPR040919">
    <property type="entry name" value="Asparaginase_C"/>
</dbReference>
<evidence type="ECO:0000256" key="5">
    <source>
        <dbReference type="PROSITE-ProRule" id="PRU10099"/>
    </source>
</evidence>
<dbReference type="Gene3D" id="3.40.50.40">
    <property type="match status" value="1"/>
</dbReference>
<dbReference type="PROSITE" id="PS00144">
    <property type="entry name" value="ASN_GLN_ASE_1"/>
    <property type="match status" value="1"/>
</dbReference>
<dbReference type="Proteomes" id="UP000614287">
    <property type="component" value="Unassembled WGS sequence"/>
</dbReference>
<dbReference type="SFLD" id="SFLDS00057">
    <property type="entry name" value="Glutaminase/Asparaginase"/>
    <property type="match status" value="1"/>
</dbReference>
<keyword evidence="10" id="KW-1185">Reference proteome</keyword>
<dbReference type="PANTHER" id="PTHR11707:SF28">
    <property type="entry name" value="60 KDA LYSOPHOSPHOLIPASE"/>
    <property type="match status" value="1"/>
</dbReference>
<evidence type="ECO:0000259" key="8">
    <source>
        <dbReference type="Pfam" id="PF17763"/>
    </source>
</evidence>
<proteinExistence type="inferred from homology"/>
<evidence type="ECO:0000313" key="10">
    <source>
        <dbReference type="Proteomes" id="UP000614287"/>
    </source>
</evidence>
<dbReference type="GO" id="GO:0004067">
    <property type="term" value="F:asparaginase activity"/>
    <property type="evidence" value="ECO:0007669"/>
    <property type="project" value="UniProtKB-UniRule"/>
</dbReference>
<evidence type="ECO:0000313" key="9">
    <source>
        <dbReference type="EMBL" id="GHA73235.1"/>
    </source>
</evidence>
<dbReference type="InterPro" id="IPR006034">
    <property type="entry name" value="Asparaginase/glutaminase-like"/>
</dbReference>
<feature type="domain" description="L-asparaginase N-terminal" evidence="7">
    <location>
        <begin position="4"/>
        <end position="186"/>
    </location>
</feature>
<dbReference type="InterPro" id="IPR027474">
    <property type="entry name" value="L-asparaginase_N"/>
</dbReference>
<dbReference type="PIRSF" id="PIRSF500176">
    <property type="entry name" value="L_ASNase"/>
    <property type="match status" value="1"/>
</dbReference>
<comment type="similarity">
    <text evidence="1">Belongs to the asparaginase 1 family.</text>
</comment>
<dbReference type="Pfam" id="PF17763">
    <property type="entry name" value="Asparaginase_C"/>
    <property type="match status" value="1"/>
</dbReference>
<feature type="active site" description="O-isoaspartyl threonine intermediate" evidence="3">
    <location>
        <position position="12"/>
    </location>
</feature>
<dbReference type="SMART" id="SM00870">
    <property type="entry name" value="Asparaginase"/>
    <property type="match status" value="1"/>
</dbReference>
<dbReference type="CDD" id="cd08964">
    <property type="entry name" value="L-asparaginase_II"/>
    <property type="match status" value="1"/>
</dbReference>
<dbReference type="Gene3D" id="3.40.50.1170">
    <property type="entry name" value="L-asparaginase, N-terminal domain"/>
    <property type="match status" value="1"/>
</dbReference>
<dbReference type="RefSeq" id="WP_189493110.1">
    <property type="nucleotide sequence ID" value="NZ_BMZG01000006.1"/>
</dbReference>
<dbReference type="EMBL" id="BMZG01000006">
    <property type="protein sequence ID" value="GHA73235.1"/>
    <property type="molecule type" value="Genomic_DNA"/>
</dbReference>
<dbReference type="Pfam" id="PF00710">
    <property type="entry name" value="Asparaginase"/>
    <property type="match status" value="1"/>
</dbReference>
<dbReference type="PROSITE" id="PS51732">
    <property type="entry name" value="ASN_GLN_ASE_3"/>
    <property type="match status" value="1"/>
</dbReference>
<keyword evidence="2" id="KW-0378">Hydrolase</keyword>
<reference evidence="9" key="1">
    <citation type="journal article" date="2014" name="Int. J. Syst. Evol. Microbiol.">
        <title>Complete genome sequence of Corynebacterium casei LMG S-19264T (=DSM 44701T), isolated from a smear-ripened cheese.</title>
        <authorList>
            <consortium name="US DOE Joint Genome Institute (JGI-PGF)"/>
            <person name="Walter F."/>
            <person name="Albersmeier A."/>
            <person name="Kalinowski J."/>
            <person name="Ruckert C."/>
        </authorList>
    </citation>
    <scope>NUCLEOTIDE SEQUENCE</scope>
    <source>
        <strain evidence="9">KCTC 32501</strain>
    </source>
</reference>
<dbReference type="PANTHER" id="PTHR11707">
    <property type="entry name" value="L-ASPARAGINASE"/>
    <property type="match status" value="1"/>
</dbReference>
<sequence length="346" mass="36474">MKIIQIIFTGGTIAMRTNDAGMLVPAVSGEELVTSIPALQKIANIKTNQFANIPSAQVSPRLMWALRNEIINYLSNDEISGVVVVHGTDTMEETAFFLDGSLSNAQLSNKPVVLTGAMRSNDQLSADGMANLLAATRVAAAERSRGRGVMVVMNDEIHSARYVKKMDTSCVQTFQSPQHMPIGSMTHSSDDSGVRFITPPRRFTPVLNVSRETCELPRVDIISMYAGADAALFNASIAAGAQAVVVQGVGASSVNLEMYTAIESAIAQGVAVVIASRSPLGMCAPVYGYKGGGKTLAALGAAFAHDLPAHKARLYAQLLLGGQPAHAPSAVLAGFAQLTDEQADWA</sequence>
<dbReference type="InterPro" id="IPR037152">
    <property type="entry name" value="L-asparaginase_N_sf"/>
</dbReference>
<accession>A0A8J3CLD1</accession>
<evidence type="ECO:0000256" key="2">
    <source>
        <dbReference type="ARBA" id="ARBA00022801"/>
    </source>
</evidence>
<dbReference type="InterPro" id="IPR027473">
    <property type="entry name" value="L-asparaginase_C"/>
</dbReference>
<dbReference type="InterPro" id="IPR020827">
    <property type="entry name" value="Asparaginase/glutaminase_AS1"/>
</dbReference>
<dbReference type="InterPro" id="IPR036152">
    <property type="entry name" value="Asp/glu_Ase-like_sf"/>
</dbReference>
<evidence type="ECO:0000256" key="3">
    <source>
        <dbReference type="PIRSR" id="PIRSR001220-1"/>
    </source>
</evidence>